<proteinExistence type="predicted"/>
<protein>
    <recommendedName>
        <fullName evidence="5">Outer membrane lipoprotein chaperone LolA</fullName>
    </recommendedName>
</protein>
<dbReference type="CDD" id="cd16325">
    <property type="entry name" value="LolA"/>
    <property type="match status" value="1"/>
</dbReference>
<dbReference type="EMBL" id="JRPK02000010">
    <property type="protein sequence ID" value="TLD98524.1"/>
    <property type="molecule type" value="Genomic_DNA"/>
</dbReference>
<evidence type="ECO:0000313" key="4">
    <source>
        <dbReference type="Proteomes" id="UP000029861"/>
    </source>
</evidence>
<evidence type="ECO:0000256" key="2">
    <source>
        <dbReference type="SAM" id="SignalP"/>
    </source>
</evidence>
<dbReference type="InterPro" id="IPR029046">
    <property type="entry name" value="LolA/LolB/LppX"/>
</dbReference>
<evidence type="ECO:0008006" key="5">
    <source>
        <dbReference type="Google" id="ProtNLM"/>
    </source>
</evidence>
<dbReference type="SUPFAM" id="SSF89392">
    <property type="entry name" value="Prokaryotic lipoproteins and lipoprotein localization factors"/>
    <property type="match status" value="1"/>
</dbReference>
<gene>
    <name evidence="3" type="ORF">LS80_004250</name>
</gene>
<reference evidence="3 4" key="1">
    <citation type="journal article" date="2014" name="Genome Announc.">
        <title>Draft genome sequences of eight enterohepatic helicobacter species isolated from both laboratory and wild rodents.</title>
        <authorList>
            <person name="Sheh A."/>
            <person name="Shen Z."/>
            <person name="Fox J.G."/>
        </authorList>
    </citation>
    <scope>NUCLEOTIDE SEQUENCE [LARGE SCALE GENOMIC DNA]</scope>
    <source>
        <strain evidence="3 4">ATCC 49310</strain>
    </source>
</reference>
<dbReference type="InterPro" id="IPR004564">
    <property type="entry name" value="OM_lipoprot_carrier_LolA-like"/>
</dbReference>
<name>A0A4U8TFT2_9HELI</name>
<accession>A0A4U8TFT2</accession>
<comment type="caution">
    <text evidence="3">The sequence shown here is derived from an EMBL/GenBank/DDBJ whole genome shotgun (WGS) entry which is preliminary data.</text>
</comment>
<dbReference type="Proteomes" id="UP000029861">
    <property type="component" value="Unassembled WGS sequence"/>
</dbReference>
<dbReference type="AlphaFoldDB" id="A0A4U8TFT2"/>
<feature type="signal peptide" evidence="2">
    <location>
        <begin position="1"/>
        <end position="19"/>
    </location>
</feature>
<dbReference type="NCBIfam" id="NF000663">
    <property type="entry name" value="PRK00031.2-1"/>
    <property type="match status" value="1"/>
</dbReference>
<dbReference type="PANTHER" id="PTHR35869:SF1">
    <property type="entry name" value="OUTER-MEMBRANE LIPOPROTEIN CARRIER PROTEIN"/>
    <property type="match status" value="1"/>
</dbReference>
<evidence type="ECO:0000256" key="1">
    <source>
        <dbReference type="ARBA" id="ARBA00022729"/>
    </source>
</evidence>
<dbReference type="Gene3D" id="2.50.20.10">
    <property type="entry name" value="Lipoprotein localisation LolA/LolB/LppX"/>
    <property type="match status" value="2"/>
</dbReference>
<organism evidence="3 4">
    <name type="scientific">Helicobacter trogontum</name>
    <dbReference type="NCBI Taxonomy" id="50960"/>
    <lineage>
        <taxon>Bacteria</taxon>
        <taxon>Pseudomonadati</taxon>
        <taxon>Campylobacterota</taxon>
        <taxon>Epsilonproteobacteria</taxon>
        <taxon>Campylobacterales</taxon>
        <taxon>Helicobacteraceae</taxon>
        <taxon>Helicobacter</taxon>
    </lineage>
</organism>
<feature type="chain" id="PRO_5020850981" description="Outer membrane lipoprotein chaperone LolA" evidence="2">
    <location>
        <begin position="20"/>
        <end position="193"/>
    </location>
</feature>
<dbReference type="PANTHER" id="PTHR35869">
    <property type="entry name" value="OUTER-MEMBRANE LIPOPROTEIN CARRIER PROTEIN"/>
    <property type="match status" value="1"/>
</dbReference>
<keyword evidence="1 2" id="KW-0732">Signal</keyword>
<sequence>MMKHILVIVALFFSTLSFGQNVQQEAWRNVKSIKADFTQEIKGEKGAIPVVYKGKLYAANNKVKWLYTSPLAKEVYLEKTQAYIYEPQLQQVTIGSLEESVDFIQILKRVQKIGKDSYKTQVGDITYYVIIKDSMPYELKYTDSIDNVVTIRFENVKMNTAIDNSVFIFQPPDDVEYIDGFVMRGVSFKLGVV</sequence>
<dbReference type="STRING" id="50960.LS81_03600"/>
<dbReference type="Pfam" id="PF03548">
    <property type="entry name" value="LolA"/>
    <property type="match status" value="1"/>
</dbReference>
<evidence type="ECO:0000313" key="3">
    <source>
        <dbReference type="EMBL" id="TLD98524.1"/>
    </source>
</evidence>